<feature type="domain" description="Protein kinase" evidence="4">
    <location>
        <begin position="12"/>
        <end position="268"/>
    </location>
</feature>
<comment type="caution">
    <text evidence="5">The sequence shown here is derived from an EMBL/GenBank/DDBJ whole genome shotgun (WGS) entry which is preliminary data.</text>
</comment>
<feature type="compositionally biased region" description="Basic and acidic residues" evidence="3">
    <location>
        <begin position="419"/>
        <end position="430"/>
    </location>
</feature>
<dbReference type="GO" id="GO:0005524">
    <property type="term" value="F:ATP binding"/>
    <property type="evidence" value="ECO:0007669"/>
    <property type="project" value="UniProtKB-KW"/>
</dbReference>
<accession>A0AAE0BJ56</accession>
<feature type="compositionally biased region" description="Basic and acidic residues" evidence="3">
    <location>
        <begin position="578"/>
        <end position="589"/>
    </location>
</feature>
<dbReference type="GO" id="GO:0035556">
    <property type="term" value="P:intracellular signal transduction"/>
    <property type="evidence" value="ECO:0007669"/>
    <property type="project" value="TreeGrafter"/>
</dbReference>
<dbReference type="Gene3D" id="1.10.510.10">
    <property type="entry name" value="Transferase(Phosphotransferase) domain 1"/>
    <property type="match status" value="1"/>
</dbReference>
<dbReference type="SUPFAM" id="SSF56112">
    <property type="entry name" value="Protein kinase-like (PK-like)"/>
    <property type="match status" value="1"/>
</dbReference>
<evidence type="ECO:0000313" key="6">
    <source>
        <dbReference type="Proteomes" id="UP001190700"/>
    </source>
</evidence>
<name>A0AAE0BJ56_9CHLO</name>
<evidence type="ECO:0000256" key="3">
    <source>
        <dbReference type="SAM" id="MobiDB-lite"/>
    </source>
</evidence>
<dbReference type="PANTHER" id="PTHR48012">
    <property type="entry name" value="STERILE20-LIKE KINASE, ISOFORM B-RELATED"/>
    <property type="match status" value="1"/>
</dbReference>
<evidence type="ECO:0000259" key="4">
    <source>
        <dbReference type="PROSITE" id="PS50011"/>
    </source>
</evidence>
<feature type="region of interest" description="Disordered" evidence="3">
    <location>
        <begin position="567"/>
        <end position="602"/>
    </location>
</feature>
<feature type="region of interest" description="Disordered" evidence="3">
    <location>
        <begin position="419"/>
        <end position="443"/>
    </location>
</feature>
<evidence type="ECO:0000256" key="1">
    <source>
        <dbReference type="ARBA" id="ARBA00022741"/>
    </source>
</evidence>
<dbReference type="GO" id="GO:0005737">
    <property type="term" value="C:cytoplasm"/>
    <property type="evidence" value="ECO:0007669"/>
    <property type="project" value="TreeGrafter"/>
</dbReference>
<dbReference type="EMBL" id="LGRX02034795">
    <property type="protein sequence ID" value="KAK3236868.1"/>
    <property type="molecule type" value="Genomic_DNA"/>
</dbReference>
<reference evidence="5 6" key="1">
    <citation type="journal article" date="2015" name="Genome Biol. Evol.">
        <title>Comparative Genomics of a Bacterivorous Green Alga Reveals Evolutionary Causalities and Consequences of Phago-Mixotrophic Mode of Nutrition.</title>
        <authorList>
            <person name="Burns J.A."/>
            <person name="Paasch A."/>
            <person name="Narechania A."/>
            <person name="Kim E."/>
        </authorList>
    </citation>
    <scope>NUCLEOTIDE SEQUENCE [LARGE SCALE GENOMIC DNA]</scope>
    <source>
        <strain evidence="5 6">PLY_AMNH</strain>
    </source>
</reference>
<proteinExistence type="predicted"/>
<keyword evidence="6" id="KW-1185">Reference proteome</keyword>
<protein>
    <recommendedName>
        <fullName evidence="4">Protein kinase domain-containing protein</fullName>
    </recommendedName>
</protein>
<evidence type="ECO:0000313" key="5">
    <source>
        <dbReference type="EMBL" id="KAK3236868.1"/>
    </source>
</evidence>
<gene>
    <name evidence="5" type="ORF">CYMTET_53016</name>
</gene>
<dbReference type="InterPro" id="IPR000719">
    <property type="entry name" value="Prot_kinase_dom"/>
</dbReference>
<evidence type="ECO:0000256" key="2">
    <source>
        <dbReference type="ARBA" id="ARBA00022840"/>
    </source>
</evidence>
<dbReference type="InterPro" id="IPR050629">
    <property type="entry name" value="STE20/SPS1-PAK"/>
</dbReference>
<dbReference type="GO" id="GO:0004674">
    <property type="term" value="F:protein serine/threonine kinase activity"/>
    <property type="evidence" value="ECO:0007669"/>
    <property type="project" value="TreeGrafter"/>
</dbReference>
<keyword evidence="2" id="KW-0067">ATP-binding</keyword>
<dbReference type="PROSITE" id="PS50011">
    <property type="entry name" value="PROTEIN_KINASE_DOM"/>
    <property type="match status" value="1"/>
</dbReference>
<dbReference type="SMART" id="SM00220">
    <property type="entry name" value="S_TKc"/>
    <property type="match status" value="1"/>
</dbReference>
<dbReference type="PANTHER" id="PTHR48012:SF18">
    <property type="entry name" value="HAPPYHOUR, ISOFORM A"/>
    <property type="match status" value="1"/>
</dbReference>
<dbReference type="FunFam" id="1.10.510.10:FF:000421">
    <property type="entry name" value="Serine/threonine-protein kinase PAK 6"/>
    <property type="match status" value="1"/>
</dbReference>
<dbReference type="Pfam" id="PF00069">
    <property type="entry name" value="Pkinase"/>
    <property type="match status" value="1"/>
</dbReference>
<dbReference type="AlphaFoldDB" id="A0AAE0BJ56"/>
<keyword evidence="1" id="KW-0547">Nucleotide-binding</keyword>
<dbReference type="InterPro" id="IPR011009">
    <property type="entry name" value="Kinase-like_dom_sf"/>
</dbReference>
<dbReference type="Proteomes" id="UP001190700">
    <property type="component" value="Unassembled WGS sequence"/>
</dbReference>
<sequence length="602" mass="66756">MAGKDCDPRALFEILEEIGKGSCGVVFKARDKKTSELVAIKILSISDENDGFEEVTKEITMLQECDHPNVVRYLGQYTDATQQTLWIVMEYCIGGNVGDLMKATLKPLSEAQIAYICQETLKGLQYLHCVGKVHRDIKGSNILLTENGNVKVADFGVAAQLTRTMSKRNTFTGTPHWMAPEMIQNDRYNASVDIWALGIVCIEMAEMLPPRWHIHPMRVIFVIPRDPPPSLSEPENWSLSLRHFVQHCLVKDPKYRASGEQLLQTDFITASKAGPSCLVPAVKLAYAKRSSETSGSVEERVQHAAMSPFLHKGPASADESGTWGTWRETTQHNLHDNRINNTQQSFQTMVINPMQRTYSPEKCCPLQDATVGPTLIKRATPFVKQSSRNEDTTMMIEPHASNGTVINTSDENTPENRIIDQAENDPKSVEDNSNADTIESRRARLPSKSYDMLLKGQKSLLQDRDLASPAREIGPQADVEDGTEQSSSAGLKNLAHNYINPNSNIMNKSVVQPAENHHQKENRPMNAQQQQLTNNMGNNSACTASSSLLHGKSISPQVAAATIDDQGHSNLGTKKHHADGGHHHRDNREASSMSMMKKCLLS</sequence>
<organism evidence="5 6">
    <name type="scientific">Cymbomonas tetramitiformis</name>
    <dbReference type="NCBI Taxonomy" id="36881"/>
    <lineage>
        <taxon>Eukaryota</taxon>
        <taxon>Viridiplantae</taxon>
        <taxon>Chlorophyta</taxon>
        <taxon>Pyramimonadophyceae</taxon>
        <taxon>Pyramimonadales</taxon>
        <taxon>Pyramimonadaceae</taxon>
        <taxon>Cymbomonas</taxon>
    </lineage>
</organism>